<accession>A0A1G6LI45</accession>
<organism evidence="1 2">
    <name type="scientific">Niabella drilacis (strain DSM 25811 / CCM 8410 / CCUG 62505 / LMG 26954 / E90)</name>
    <dbReference type="NCBI Taxonomy" id="1285928"/>
    <lineage>
        <taxon>Bacteria</taxon>
        <taxon>Pseudomonadati</taxon>
        <taxon>Bacteroidota</taxon>
        <taxon>Chitinophagia</taxon>
        <taxon>Chitinophagales</taxon>
        <taxon>Chitinophagaceae</taxon>
        <taxon>Niabella</taxon>
    </lineage>
</organism>
<name>A0A1G6LI45_NIADE</name>
<evidence type="ECO:0000313" key="1">
    <source>
        <dbReference type="EMBL" id="SDC42844.1"/>
    </source>
</evidence>
<keyword evidence="2" id="KW-1185">Reference proteome</keyword>
<protein>
    <submittedName>
        <fullName evidence="1">Uncharacterized protein</fullName>
    </submittedName>
</protein>
<dbReference type="EMBL" id="FMZO01000002">
    <property type="protein sequence ID" value="SDC42844.1"/>
    <property type="molecule type" value="Genomic_DNA"/>
</dbReference>
<dbReference type="Proteomes" id="UP000198757">
    <property type="component" value="Unassembled WGS sequence"/>
</dbReference>
<dbReference type="AlphaFoldDB" id="A0A1G6LI45"/>
<sequence>MQALKTTDPFHTGGWSLERTTDPYRVFALCFYHAGDIHEFRQWLLHIFLFIERFEGQTKVPPFTLCCAFMAIDSVIDAAHYIYENELEPDRQPDLSTVAAEPLPGQQQFASYFIEEEPADIRKVIEQFFTYRTWDEWKSDLSLVLYNGVTEHAVGVELDEFSVWYYLMKLLEAAYIQSRGVVIYELCGFTEP</sequence>
<evidence type="ECO:0000313" key="2">
    <source>
        <dbReference type="Proteomes" id="UP000198757"/>
    </source>
</evidence>
<gene>
    <name evidence="1" type="ORF">SAMN04487894_102355</name>
</gene>
<reference evidence="2" key="1">
    <citation type="submission" date="2016-10" db="EMBL/GenBank/DDBJ databases">
        <authorList>
            <person name="Varghese N."/>
            <person name="Submissions S."/>
        </authorList>
    </citation>
    <scope>NUCLEOTIDE SEQUENCE [LARGE SCALE GENOMIC DNA]</scope>
    <source>
        <strain evidence="2">DSM 25811 / CCM 8410 / LMG 26954 / E90</strain>
    </source>
</reference>
<dbReference type="OrthoDB" id="663319at2"/>
<proteinExistence type="predicted"/>
<dbReference type="RefSeq" id="WP_090388968.1">
    <property type="nucleotide sequence ID" value="NZ_FMZO01000002.1"/>
</dbReference>